<protein>
    <submittedName>
        <fullName evidence="9">Small multidrug resistance pump</fullName>
    </submittedName>
</protein>
<dbReference type="Gene3D" id="1.10.3730.20">
    <property type="match status" value="1"/>
</dbReference>
<dbReference type="EMBL" id="FOHX01000013">
    <property type="protein sequence ID" value="SEU36080.1"/>
    <property type="molecule type" value="Genomic_DNA"/>
</dbReference>
<keyword evidence="4 7" id="KW-0812">Transmembrane</keyword>
<proteinExistence type="inferred from homology"/>
<organism evidence="9 10">
    <name type="scientific">Nonomuraea wenchangensis</name>
    <dbReference type="NCBI Taxonomy" id="568860"/>
    <lineage>
        <taxon>Bacteria</taxon>
        <taxon>Bacillati</taxon>
        <taxon>Actinomycetota</taxon>
        <taxon>Actinomycetes</taxon>
        <taxon>Streptosporangiales</taxon>
        <taxon>Streptosporangiaceae</taxon>
        <taxon>Nonomuraea</taxon>
    </lineage>
</organism>
<evidence type="ECO:0000256" key="7">
    <source>
        <dbReference type="RuleBase" id="RU003942"/>
    </source>
</evidence>
<keyword evidence="5 8" id="KW-1133">Transmembrane helix</keyword>
<dbReference type="InterPro" id="IPR000390">
    <property type="entry name" value="Small_drug/metabolite_transptr"/>
</dbReference>
<dbReference type="PANTHER" id="PTHR30561:SF1">
    <property type="entry name" value="MULTIDRUG TRANSPORTER EMRE"/>
    <property type="match status" value="1"/>
</dbReference>
<feature type="transmembrane region" description="Helical" evidence="8">
    <location>
        <begin position="59"/>
        <end position="80"/>
    </location>
</feature>
<dbReference type="STRING" id="568860.SAMN05421811_113125"/>
<evidence type="ECO:0000256" key="1">
    <source>
        <dbReference type="ARBA" id="ARBA00004651"/>
    </source>
</evidence>
<evidence type="ECO:0000256" key="2">
    <source>
        <dbReference type="ARBA" id="ARBA00022448"/>
    </source>
</evidence>
<dbReference type="OrthoDB" id="3175079at2"/>
<evidence type="ECO:0000256" key="3">
    <source>
        <dbReference type="ARBA" id="ARBA00022475"/>
    </source>
</evidence>
<dbReference type="AlphaFoldDB" id="A0A1I0L8F1"/>
<evidence type="ECO:0000313" key="10">
    <source>
        <dbReference type="Proteomes" id="UP000199361"/>
    </source>
</evidence>
<comment type="subcellular location">
    <subcellularLocation>
        <location evidence="1 7">Cell membrane</location>
        <topology evidence="1 7">Multi-pass membrane protein</topology>
    </subcellularLocation>
</comment>
<feature type="transmembrane region" description="Helical" evidence="8">
    <location>
        <begin position="86"/>
        <end position="105"/>
    </location>
</feature>
<dbReference type="RefSeq" id="WP_091089295.1">
    <property type="nucleotide sequence ID" value="NZ_FOHX01000013.1"/>
</dbReference>
<dbReference type="Pfam" id="PF00893">
    <property type="entry name" value="Multi_Drug_Res"/>
    <property type="match status" value="1"/>
</dbReference>
<name>A0A1I0L8F1_9ACTN</name>
<dbReference type="InterPro" id="IPR045324">
    <property type="entry name" value="Small_multidrug_res"/>
</dbReference>
<dbReference type="GO" id="GO:0022857">
    <property type="term" value="F:transmembrane transporter activity"/>
    <property type="evidence" value="ECO:0007669"/>
    <property type="project" value="InterPro"/>
</dbReference>
<dbReference type="InterPro" id="IPR037185">
    <property type="entry name" value="EmrE-like"/>
</dbReference>
<feature type="transmembrane region" description="Helical" evidence="8">
    <location>
        <begin position="26"/>
        <end position="47"/>
    </location>
</feature>
<gene>
    <name evidence="9" type="ORF">SAMN05421811_113125</name>
</gene>
<dbReference type="Proteomes" id="UP000199361">
    <property type="component" value="Unassembled WGS sequence"/>
</dbReference>
<reference evidence="9 10" key="1">
    <citation type="submission" date="2016-10" db="EMBL/GenBank/DDBJ databases">
        <authorList>
            <person name="de Groot N.N."/>
        </authorList>
    </citation>
    <scope>NUCLEOTIDE SEQUENCE [LARGE SCALE GENOMIC DNA]</scope>
    <source>
        <strain evidence="9 10">CGMCC 4.5598</strain>
    </source>
</reference>
<dbReference type="PANTHER" id="PTHR30561">
    <property type="entry name" value="SMR FAMILY PROTON-DEPENDENT DRUG EFFLUX TRANSPORTER SUGE"/>
    <property type="match status" value="1"/>
</dbReference>
<keyword evidence="10" id="KW-1185">Reference proteome</keyword>
<evidence type="ECO:0000313" key="9">
    <source>
        <dbReference type="EMBL" id="SEU36080.1"/>
    </source>
</evidence>
<evidence type="ECO:0000256" key="4">
    <source>
        <dbReference type="ARBA" id="ARBA00022692"/>
    </source>
</evidence>
<keyword evidence="6 8" id="KW-0472">Membrane</keyword>
<keyword evidence="2" id="KW-0813">Transport</keyword>
<sequence length="108" mass="11054">MAWILLALAIASEILATSALKLSNGLTHIGWTIVVAAGYITSFTLLAQALKLQLDMGTAYAVWSGAGTAAIALIGAAFMGETLTPYKIGGILLIIAGVIVLNLAARTP</sequence>
<evidence type="ECO:0000256" key="6">
    <source>
        <dbReference type="ARBA" id="ARBA00023136"/>
    </source>
</evidence>
<dbReference type="GO" id="GO:0005886">
    <property type="term" value="C:plasma membrane"/>
    <property type="evidence" value="ECO:0007669"/>
    <property type="project" value="UniProtKB-SubCell"/>
</dbReference>
<evidence type="ECO:0000256" key="8">
    <source>
        <dbReference type="SAM" id="Phobius"/>
    </source>
</evidence>
<keyword evidence="3" id="KW-1003">Cell membrane</keyword>
<dbReference type="FunFam" id="1.10.3730.20:FF:000001">
    <property type="entry name" value="Quaternary ammonium compound resistance transporter SugE"/>
    <property type="match status" value="1"/>
</dbReference>
<accession>A0A1I0L8F1</accession>
<evidence type="ECO:0000256" key="5">
    <source>
        <dbReference type="ARBA" id="ARBA00022989"/>
    </source>
</evidence>
<comment type="similarity">
    <text evidence="7">Belongs to the drug/metabolite transporter (DMT) superfamily. Small multidrug resistance (SMR) (TC 2.A.7.1) family.</text>
</comment>
<dbReference type="SUPFAM" id="SSF103481">
    <property type="entry name" value="Multidrug resistance efflux transporter EmrE"/>
    <property type="match status" value="1"/>
</dbReference>